<sequence>MTDRRQVLAGLAWLLAPGVALAQGQGKGGKDRGPGGGQGGGPGGAPGGKAARQGGPGAGQGAGRGPGHQRGREASLRGPAGAPDRDRPGRGDGPSLRPVDREQVRGWLVANPDWRAPGLPPGQQRRLAQGKPLPPGIARQALPPGLAATLPYFPGYHYVAVGPDLVLVAAATGIVASLLIGALAR</sequence>
<evidence type="ECO:0000313" key="5">
    <source>
        <dbReference type="Proteomes" id="UP001139311"/>
    </source>
</evidence>
<comment type="caution">
    <text evidence="4">The sequence shown here is derived from an EMBL/GenBank/DDBJ whole genome shotgun (WGS) entry which is preliminary data.</text>
</comment>
<dbReference type="Proteomes" id="UP001139311">
    <property type="component" value="Unassembled WGS sequence"/>
</dbReference>
<name>A0A9X1L8L8_9PROT</name>
<feature type="signal peptide" evidence="3">
    <location>
        <begin position="1"/>
        <end position="22"/>
    </location>
</feature>
<proteinExistence type="predicted"/>
<dbReference type="EMBL" id="JAJAQI010000017">
    <property type="protein sequence ID" value="MCB4822639.1"/>
    <property type="molecule type" value="Genomic_DNA"/>
</dbReference>
<gene>
    <name evidence="4" type="ORF">LHA35_12920</name>
</gene>
<evidence type="ECO:0000256" key="1">
    <source>
        <dbReference type="SAM" id="MobiDB-lite"/>
    </source>
</evidence>
<reference evidence="4" key="1">
    <citation type="submission" date="2021-10" db="EMBL/GenBank/DDBJ databases">
        <title>Roseicella aerolatum sp. nov., isolated from aerosols of e-waste dismantling site.</title>
        <authorList>
            <person name="Qin T."/>
        </authorList>
    </citation>
    <scope>NUCLEOTIDE SEQUENCE</scope>
    <source>
        <strain evidence="4">GB24</strain>
    </source>
</reference>
<dbReference type="AlphaFoldDB" id="A0A9X1L8L8"/>
<protein>
    <submittedName>
        <fullName evidence="4">RcnB family protein</fullName>
    </submittedName>
</protein>
<accession>A0A9X1L8L8</accession>
<evidence type="ECO:0000256" key="3">
    <source>
        <dbReference type="SAM" id="SignalP"/>
    </source>
</evidence>
<feature type="region of interest" description="Disordered" evidence="1">
    <location>
        <begin position="112"/>
        <end position="131"/>
    </location>
</feature>
<keyword evidence="5" id="KW-1185">Reference proteome</keyword>
<dbReference type="NCBIfam" id="NF040487">
    <property type="entry name" value="T3SS_CigR_fam"/>
    <property type="match status" value="1"/>
</dbReference>
<feature type="compositionally biased region" description="Gly residues" evidence="1">
    <location>
        <begin position="54"/>
        <end position="68"/>
    </location>
</feature>
<keyword evidence="2" id="KW-0812">Transmembrane</keyword>
<feature type="transmembrane region" description="Helical" evidence="2">
    <location>
        <begin position="165"/>
        <end position="184"/>
    </location>
</feature>
<dbReference type="RefSeq" id="WP_226608685.1">
    <property type="nucleotide sequence ID" value="NZ_JAJAQI010000017.1"/>
</dbReference>
<feature type="region of interest" description="Disordered" evidence="1">
    <location>
        <begin position="22"/>
        <end position="104"/>
    </location>
</feature>
<keyword evidence="2" id="KW-1133">Transmembrane helix</keyword>
<keyword evidence="3" id="KW-0732">Signal</keyword>
<organism evidence="4 5">
    <name type="scientific">Roseicella aerolata</name>
    <dbReference type="NCBI Taxonomy" id="2883479"/>
    <lineage>
        <taxon>Bacteria</taxon>
        <taxon>Pseudomonadati</taxon>
        <taxon>Pseudomonadota</taxon>
        <taxon>Alphaproteobacteria</taxon>
        <taxon>Acetobacterales</taxon>
        <taxon>Roseomonadaceae</taxon>
        <taxon>Roseicella</taxon>
    </lineage>
</organism>
<dbReference type="Gene3D" id="3.10.450.160">
    <property type="entry name" value="inner membrane protein cigr"/>
    <property type="match status" value="1"/>
</dbReference>
<feature type="chain" id="PRO_5040959815" evidence="3">
    <location>
        <begin position="23"/>
        <end position="185"/>
    </location>
</feature>
<feature type="compositionally biased region" description="Gly residues" evidence="1">
    <location>
        <begin position="34"/>
        <end position="47"/>
    </location>
</feature>
<keyword evidence="2" id="KW-0472">Membrane</keyword>
<evidence type="ECO:0000256" key="2">
    <source>
        <dbReference type="SAM" id="Phobius"/>
    </source>
</evidence>
<evidence type="ECO:0000313" key="4">
    <source>
        <dbReference type="EMBL" id="MCB4822639.1"/>
    </source>
</evidence>